<comment type="catalytic activity">
    <reaction evidence="13">
        <text>2,5-diamino-6-hydroxy-4-(5-phosphoribosylamino)-pyrimidine + H2O + H(+) = 5-amino-6-(5-phospho-D-ribosylamino)uracil + NH4(+)</text>
        <dbReference type="Rhea" id="RHEA:21868"/>
        <dbReference type="ChEBI" id="CHEBI:15377"/>
        <dbReference type="ChEBI" id="CHEBI:15378"/>
        <dbReference type="ChEBI" id="CHEBI:28938"/>
        <dbReference type="ChEBI" id="CHEBI:58453"/>
        <dbReference type="ChEBI" id="CHEBI:58614"/>
        <dbReference type="EC" id="3.5.4.26"/>
    </reaction>
</comment>
<dbReference type="Gene3D" id="3.40.430.10">
    <property type="entry name" value="Dihydrofolate Reductase, subunit A"/>
    <property type="match status" value="1"/>
</dbReference>
<name>A0AAE9Z7I1_9GAMM</name>
<feature type="binding site" evidence="15">
    <location>
        <position position="162"/>
    </location>
    <ligand>
        <name>substrate</name>
    </ligand>
</feature>
<keyword evidence="12" id="KW-0511">Multifunctional enzyme</keyword>
<feature type="binding site" evidence="15">
    <location>
        <begin position="300"/>
        <end position="306"/>
    </location>
    <ligand>
        <name>NADP(+)</name>
        <dbReference type="ChEBI" id="CHEBI:58349"/>
    </ligand>
</feature>
<feature type="binding site" evidence="15">
    <location>
        <position position="148"/>
    </location>
    <ligand>
        <name>NADP(+)</name>
        <dbReference type="ChEBI" id="CHEBI:58349"/>
    </ligand>
</feature>
<dbReference type="PANTHER" id="PTHR38011">
    <property type="entry name" value="DIHYDROFOLATE REDUCTASE FAMILY PROTEIN (AFU_ORTHOLOGUE AFUA_8G06820)"/>
    <property type="match status" value="1"/>
</dbReference>
<feature type="binding site" evidence="16">
    <location>
        <position position="69"/>
    </location>
    <ligand>
        <name>Zn(2+)</name>
        <dbReference type="ChEBI" id="CHEBI:29105"/>
        <note>catalytic</note>
    </ligand>
</feature>
<comment type="function">
    <text evidence="1 13">Converts 2,5-diamino-6-(ribosylamino)-4(3h)-pyrimidinone 5'-phosphate into 5-amino-6-(ribosylamino)-2,4(1h,3h)-pyrimidinedione 5'-phosphate.</text>
</comment>
<dbReference type="AlphaFoldDB" id="A0AAE9Z7I1"/>
<dbReference type="EMBL" id="CP059733">
    <property type="protein sequence ID" value="WDE08151.1"/>
    <property type="molecule type" value="Genomic_DNA"/>
</dbReference>
<feature type="binding site" evidence="15">
    <location>
        <position position="178"/>
    </location>
    <ligand>
        <name>substrate</name>
    </ligand>
</feature>
<dbReference type="InterPro" id="IPR002734">
    <property type="entry name" value="RibDG_C"/>
</dbReference>
<dbReference type="PIRSF" id="PIRSF006769">
    <property type="entry name" value="RibD"/>
    <property type="match status" value="1"/>
</dbReference>
<keyword evidence="19" id="KW-1185">Reference proteome</keyword>
<keyword evidence="11 13" id="KW-0560">Oxidoreductase</keyword>
<dbReference type="InterPro" id="IPR016192">
    <property type="entry name" value="APOBEC/CMP_deaminase_Zn-bd"/>
</dbReference>
<dbReference type="SUPFAM" id="SSF53597">
    <property type="entry name" value="Dihydrofolate reductase-like"/>
    <property type="match status" value="1"/>
</dbReference>
<feature type="binding site" evidence="15">
    <location>
        <position position="201"/>
    </location>
    <ligand>
        <name>substrate</name>
    </ligand>
</feature>
<dbReference type="EC" id="3.5.4.26" evidence="13"/>
<reference evidence="18 19" key="1">
    <citation type="journal article" date="2015" name="Genome Announc.">
        <title>Draft Genome Sequences of Marine Isolates of Thalassomonas viridans and Thalassomonas actiniarum.</title>
        <authorList>
            <person name="Olonade I."/>
            <person name="van Zyl L.J."/>
            <person name="Trindade M."/>
        </authorList>
    </citation>
    <scope>NUCLEOTIDE SEQUENCE [LARGE SCALE GENOMIC DNA]</scope>
    <source>
        <strain evidence="18 19">XOM25</strain>
    </source>
</reference>
<evidence type="ECO:0000256" key="15">
    <source>
        <dbReference type="PIRSR" id="PIRSR006769-2"/>
    </source>
</evidence>
<dbReference type="EC" id="1.1.1.193" evidence="13"/>
<dbReference type="CDD" id="cd01284">
    <property type="entry name" value="Riboflavin_deaminase-reductase"/>
    <property type="match status" value="1"/>
</dbReference>
<evidence type="ECO:0000256" key="12">
    <source>
        <dbReference type="ARBA" id="ARBA00023268"/>
    </source>
</evidence>
<evidence type="ECO:0000256" key="4">
    <source>
        <dbReference type="ARBA" id="ARBA00005259"/>
    </source>
</evidence>
<evidence type="ECO:0000313" key="18">
    <source>
        <dbReference type="EMBL" id="WDE08151.1"/>
    </source>
</evidence>
<sequence length="374" mass="40336">MQRAISLAQKGHYTTSPNPRVGCVIVKGGQVVGEGYHIKAGTEHAEVHALAMAKEQAKGAVAYVTLEPCSHFGRTPPCAQALINSGVKEVVVAMVDPNPQVSGRGLTLLEQAGIKTKVGLLLAQAQALNPGFIKMMSTGLPYVRCKLASSLDGKTAMANGESKWITSPQARSDVQRLRAQSCAIITGADSVLMDKAKMTVRWQELGSLKENYPQNELRQPVRVIIDSQNRITPDLPIFDTPSEVVLVRAAIENNLQWPSFVQQIQLPLAATASGTEKIDLRAVLHYLAQRGFNDVLLESGARLAGAFIEQDLVDELVLYQAPKLMGADGKSLMAMPGIENLAAAKQVAIDDVRMVGPDIRITAKLEENKTCLPE</sequence>
<evidence type="ECO:0000256" key="5">
    <source>
        <dbReference type="ARBA" id="ARBA00007417"/>
    </source>
</evidence>
<dbReference type="PROSITE" id="PS51747">
    <property type="entry name" value="CYT_DCMP_DEAMINASES_2"/>
    <property type="match status" value="1"/>
</dbReference>
<evidence type="ECO:0000256" key="9">
    <source>
        <dbReference type="ARBA" id="ARBA00022833"/>
    </source>
</evidence>
<keyword evidence="7 13" id="KW-0479">Metal-binding</keyword>
<evidence type="ECO:0000259" key="17">
    <source>
        <dbReference type="PROSITE" id="PS51747"/>
    </source>
</evidence>
<reference evidence="18 19" key="2">
    <citation type="journal article" date="2022" name="Mar. Drugs">
        <title>Bioassay-Guided Fractionation Leads to the Detection of Cholic Acid Generated by the Rare Thalassomonas sp.</title>
        <authorList>
            <person name="Pheiffer F."/>
            <person name="Schneider Y.K."/>
            <person name="Hansen E.H."/>
            <person name="Andersen J.H."/>
            <person name="Isaksson J."/>
            <person name="Busche T."/>
            <person name="R C."/>
            <person name="Kalinowski J."/>
            <person name="Zyl L.V."/>
            <person name="Trindade M."/>
        </authorList>
    </citation>
    <scope>NUCLEOTIDE SEQUENCE [LARGE SCALE GENOMIC DNA]</scope>
    <source>
        <strain evidence="18 19">XOM25</strain>
    </source>
</reference>
<evidence type="ECO:0000256" key="6">
    <source>
        <dbReference type="ARBA" id="ARBA00022619"/>
    </source>
</evidence>
<keyword evidence="10 13" id="KW-0521">NADP</keyword>
<protein>
    <recommendedName>
        <fullName evidence="13">Riboflavin biosynthesis protein RibD</fullName>
    </recommendedName>
    <domain>
        <recommendedName>
            <fullName evidence="13">Diaminohydroxyphosphoribosylaminopyrimidine deaminase</fullName>
            <shortName evidence="13">DRAP deaminase</shortName>
            <ecNumber evidence="13">3.5.4.26</ecNumber>
        </recommendedName>
        <alternativeName>
            <fullName evidence="13">Riboflavin-specific deaminase</fullName>
        </alternativeName>
    </domain>
    <domain>
        <recommendedName>
            <fullName evidence="13">5-amino-6-(5-phosphoribosylamino)uracil reductase</fullName>
            <ecNumber evidence="13">1.1.1.193</ecNumber>
        </recommendedName>
        <alternativeName>
            <fullName evidence="13">HTP reductase</fullName>
        </alternativeName>
    </domain>
</protein>
<dbReference type="PANTHER" id="PTHR38011:SF7">
    <property type="entry name" value="2,5-DIAMINO-6-RIBOSYLAMINO-4(3H)-PYRIMIDINONE 5'-PHOSPHATE REDUCTASE"/>
    <property type="match status" value="1"/>
</dbReference>
<comment type="pathway">
    <text evidence="3 13">Cofactor biosynthesis; riboflavin biosynthesis; 5-amino-6-(D-ribitylamino)uracil from GTP: step 3/4.</text>
</comment>
<evidence type="ECO:0000256" key="8">
    <source>
        <dbReference type="ARBA" id="ARBA00022801"/>
    </source>
</evidence>
<evidence type="ECO:0000313" key="19">
    <source>
        <dbReference type="Proteomes" id="UP000032352"/>
    </source>
</evidence>
<dbReference type="GO" id="GO:0008270">
    <property type="term" value="F:zinc ion binding"/>
    <property type="evidence" value="ECO:0007669"/>
    <property type="project" value="InterPro"/>
</dbReference>
<dbReference type="GO" id="GO:0050661">
    <property type="term" value="F:NADP binding"/>
    <property type="evidence" value="ECO:0007669"/>
    <property type="project" value="InterPro"/>
</dbReference>
<dbReference type="InterPro" id="IPR016193">
    <property type="entry name" value="Cytidine_deaminase-like"/>
</dbReference>
<accession>A0AAE9Z7I1</accession>
<feature type="binding site" evidence="15">
    <location>
        <position position="194"/>
    </location>
    <ligand>
        <name>NADP(+)</name>
        <dbReference type="ChEBI" id="CHEBI:58349"/>
    </ligand>
</feature>
<dbReference type="NCBIfam" id="TIGR00227">
    <property type="entry name" value="ribD_Cterm"/>
    <property type="match status" value="1"/>
</dbReference>
<dbReference type="GO" id="GO:0008703">
    <property type="term" value="F:5-amino-6-(5-phosphoribosylamino)uracil reductase activity"/>
    <property type="evidence" value="ECO:0007669"/>
    <property type="project" value="UniProtKB-EC"/>
</dbReference>
<dbReference type="InterPro" id="IPR011549">
    <property type="entry name" value="RibD_C"/>
</dbReference>
<comment type="pathway">
    <text evidence="2 13">Cofactor biosynthesis; riboflavin biosynthesis; 5-amino-6-(D-ribitylamino)uracil from GTP: step 2/4.</text>
</comment>
<dbReference type="InterPro" id="IPR002125">
    <property type="entry name" value="CMP_dCMP_dom"/>
</dbReference>
<dbReference type="KEGG" id="tvd:SG34_005970"/>
<evidence type="ECO:0000256" key="14">
    <source>
        <dbReference type="PIRSR" id="PIRSR006769-1"/>
    </source>
</evidence>
<keyword evidence="9 13" id="KW-0862">Zinc</keyword>
<dbReference type="NCBIfam" id="TIGR00326">
    <property type="entry name" value="eubact_ribD"/>
    <property type="match status" value="1"/>
</dbReference>
<dbReference type="RefSeq" id="WP_044839495.1">
    <property type="nucleotide sequence ID" value="NZ_CP059733.1"/>
</dbReference>
<keyword evidence="8 13" id="KW-0378">Hydrolase</keyword>
<evidence type="ECO:0000256" key="10">
    <source>
        <dbReference type="ARBA" id="ARBA00022857"/>
    </source>
</evidence>
<dbReference type="InterPro" id="IPR024072">
    <property type="entry name" value="DHFR-like_dom_sf"/>
</dbReference>
<dbReference type="Pfam" id="PF00383">
    <property type="entry name" value="dCMP_cyt_deam_1"/>
    <property type="match status" value="1"/>
</dbReference>
<comment type="catalytic activity">
    <reaction evidence="13">
        <text>5-amino-6-(5-phospho-D-ribitylamino)uracil + NADP(+) = 5-amino-6-(5-phospho-D-ribosylamino)uracil + NADPH + H(+)</text>
        <dbReference type="Rhea" id="RHEA:17845"/>
        <dbReference type="ChEBI" id="CHEBI:15378"/>
        <dbReference type="ChEBI" id="CHEBI:57783"/>
        <dbReference type="ChEBI" id="CHEBI:58349"/>
        <dbReference type="ChEBI" id="CHEBI:58421"/>
        <dbReference type="ChEBI" id="CHEBI:58453"/>
        <dbReference type="EC" id="1.1.1.193"/>
    </reaction>
</comment>
<evidence type="ECO:0000256" key="3">
    <source>
        <dbReference type="ARBA" id="ARBA00004910"/>
    </source>
</evidence>
<evidence type="ECO:0000256" key="2">
    <source>
        <dbReference type="ARBA" id="ARBA00004882"/>
    </source>
</evidence>
<comment type="similarity">
    <text evidence="5 13">In the C-terminal section; belongs to the HTP reductase family.</text>
</comment>
<dbReference type="Pfam" id="PF01872">
    <property type="entry name" value="RibD_C"/>
    <property type="match status" value="1"/>
</dbReference>
<dbReference type="InterPro" id="IPR004794">
    <property type="entry name" value="Eubact_RibD"/>
</dbReference>
<dbReference type="SUPFAM" id="SSF53927">
    <property type="entry name" value="Cytidine deaminase-like"/>
    <property type="match status" value="1"/>
</dbReference>
<dbReference type="InterPro" id="IPR050765">
    <property type="entry name" value="Riboflavin_Biosynth_HTPR"/>
</dbReference>
<dbReference type="Gene3D" id="3.40.140.10">
    <property type="entry name" value="Cytidine Deaminase, domain 2"/>
    <property type="match status" value="1"/>
</dbReference>
<keyword evidence="6 13" id="KW-0686">Riboflavin biosynthesis</keyword>
<evidence type="ECO:0000256" key="7">
    <source>
        <dbReference type="ARBA" id="ARBA00022723"/>
    </source>
</evidence>
<organism evidence="18 19">
    <name type="scientific">Thalassomonas viridans</name>
    <dbReference type="NCBI Taxonomy" id="137584"/>
    <lineage>
        <taxon>Bacteria</taxon>
        <taxon>Pseudomonadati</taxon>
        <taxon>Pseudomonadota</taxon>
        <taxon>Gammaproteobacteria</taxon>
        <taxon>Alteromonadales</taxon>
        <taxon>Colwelliaceae</taxon>
        <taxon>Thalassomonas</taxon>
    </lineage>
</organism>
<gene>
    <name evidence="18" type="primary">ribD</name>
    <name evidence="18" type="ORF">SG34_005970</name>
</gene>
<evidence type="ECO:0000256" key="13">
    <source>
        <dbReference type="PIRNR" id="PIRNR006769"/>
    </source>
</evidence>
<dbReference type="Proteomes" id="UP000032352">
    <property type="component" value="Chromosome"/>
</dbReference>
<dbReference type="GO" id="GO:0008835">
    <property type="term" value="F:diaminohydroxyphosphoribosylaminopyrimidine deaminase activity"/>
    <property type="evidence" value="ECO:0007669"/>
    <property type="project" value="UniProtKB-EC"/>
</dbReference>
<evidence type="ECO:0000256" key="16">
    <source>
        <dbReference type="PIRSR" id="PIRSR006769-3"/>
    </source>
</evidence>
<proteinExistence type="inferred from homology"/>
<feature type="binding site" evidence="15">
    <location>
        <position position="164"/>
    </location>
    <ligand>
        <name>NADP(+)</name>
        <dbReference type="ChEBI" id="CHEBI:58349"/>
    </ligand>
</feature>
<feature type="active site" description="Proton donor" evidence="14">
    <location>
        <position position="46"/>
    </location>
</feature>
<evidence type="ECO:0000256" key="11">
    <source>
        <dbReference type="ARBA" id="ARBA00023002"/>
    </source>
</evidence>
<feature type="binding site" evidence="15">
    <location>
        <position position="298"/>
    </location>
    <ligand>
        <name>substrate</name>
    </ligand>
</feature>
<feature type="domain" description="CMP/dCMP-type deaminase" evidence="17">
    <location>
        <begin position="1"/>
        <end position="116"/>
    </location>
</feature>
<comment type="cofactor">
    <cofactor evidence="13 16">
        <name>Zn(2+)</name>
        <dbReference type="ChEBI" id="CHEBI:29105"/>
    </cofactor>
    <text evidence="13 16">Binds 1 zinc ion.</text>
</comment>
<dbReference type="FunFam" id="3.40.140.10:FF:000025">
    <property type="entry name" value="Riboflavin biosynthesis protein RibD"/>
    <property type="match status" value="1"/>
</dbReference>
<evidence type="ECO:0000256" key="1">
    <source>
        <dbReference type="ARBA" id="ARBA00002151"/>
    </source>
</evidence>
<feature type="binding site" evidence="16">
    <location>
        <position position="78"/>
    </location>
    <ligand>
        <name>Zn(2+)</name>
        <dbReference type="ChEBI" id="CHEBI:29105"/>
        <note>catalytic</note>
    </ligand>
</feature>
<dbReference type="GO" id="GO:0009231">
    <property type="term" value="P:riboflavin biosynthetic process"/>
    <property type="evidence" value="ECO:0007669"/>
    <property type="project" value="UniProtKB-KW"/>
</dbReference>
<comment type="similarity">
    <text evidence="4 13">In the N-terminal section; belongs to the cytidine and deoxycytidylate deaminase family.</text>
</comment>
<feature type="binding site" evidence="16">
    <location>
        <position position="44"/>
    </location>
    <ligand>
        <name>Zn(2+)</name>
        <dbReference type="ChEBI" id="CHEBI:29105"/>
        <note>catalytic</note>
    </ligand>
</feature>
<dbReference type="PROSITE" id="PS00903">
    <property type="entry name" value="CYT_DCMP_DEAMINASES_1"/>
    <property type="match status" value="1"/>
</dbReference>
<feature type="binding site" evidence="15">
    <location>
        <position position="227"/>
    </location>
    <ligand>
        <name>NADP(+)</name>
        <dbReference type="ChEBI" id="CHEBI:58349"/>
    </ligand>
</feature>